<dbReference type="EMBL" id="KY385381">
    <property type="protein sequence ID" value="AQT25724.1"/>
    <property type="molecule type" value="Genomic_DNA"/>
</dbReference>
<dbReference type="Gene3D" id="1.10.10.1120">
    <property type="entry name" value="Lysin B, C-terminal linker domain"/>
    <property type="match status" value="1"/>
</dbReference>
<evidence type="ECO:0000313" key="2">
    <source>
        <dbReference type="Proteomes" id="UP000240702"/>
    </source>
</evidence>
<accession>A0A2I2MPF2</accession>
<evidence type="ECO:0000313" key="1">
    <source>
        <dbReference type="EMBL" id="AQT25724.1"/>
    </source>
</evidence>
<name>A0A2I2MPF2_9CAUD</name>
<dbReference type="Proteomes" id="UP000240702">
    <property type="component" value="Segment"/>
</dbReference>
<sequence>MRVAGQWVGWGLGDIDPKVQDMKRFLKRKFSYARESLDDSEVYDETMMRVVMQMQANYGDLDITGVMNYATQVRSGYLKVEKPPLPTLYTVHGTGVSMWDGPPADCARRLLDKYRWQPVGNYPASAFPMWPSIQAGCLELNRLIESTPGKFTLAGYSQGAMVTSIVYKYDLLDPMGRLHHRLPDFMGGVTWGNPMREMGKAWTDGVGAVAGQNNGGIAEDRLVGTPWNWRDYAHKGDLYTDCEFDDEGEYKRSVCKIVMGHNVFGGPDSILRQVIELGLDPFGEAIPMIKAISDAGMFFINRTTPHINYNVGPAVDFLAGL</sequence>
<dbReference type="Gene3D" id="3.40.50.1820">
    <property type="entry name" value="alpha/beta hydrolase"/>
    <property type="match status" value="1"/>
</dbReference>
<dbReference type="InterPro" id="IPR041855">
    <property type="entry name" value="Lysin_B_C_ter"/>
</dbReference>
<reference evidence="1 2" key="1">
    <citation type="submission" date="2016-12" db="EMBL/GenBank/DDBJ databases">
        <title>Whole genome Sequence of Mycobacteriophages.</title>
        <authorList>
            <person name="Bajpai U."/>
        </authorList>
    </citation>
    <scope>NUCLEOTIDE SEQUENCE [LARGE SCALE GENOMIC DNA]</scope>
</reference>
<organism evidence="1 2">
    <name type="scientific">Mycobacterium phage EniyanLRS</name>
    <dbReference type="NCBI Taxonomy" id="1933770"/>
    <lineage>
        <taxon>Viruses</taxon>
        <taxon>Duplodnaviria</taxon>
        <taxon>Heunggongvirae</taxon>
        <taxon>Uroviricota</taxon>
        <taxon>Caudoviricetes</taxon>
        <taxon>Vilmaviridae</taxon>
        <taxon>Wildcatvirus</taxon>
        <taxon>Wildcatvirus wildcat</taxon>
        <taxon>Mycobacterium virus Wildcat</taxon>
    </lineage>
</organism>
<gene>
    <name evidence="1" type="primary">49</name>
    <name evidence="1" type="ORF">EniyanLRS_49</name>
</gene>
<protein>
    <submittedName>
        <fullName evidence="1">Lysin B</fullName>
    </submittedName>
</protein>
<proteinExistence type="predicted"/>
<dbReference type="InterPro" id="IPR029058">
    <property type="entry name" value="AB_hydrolase_fold"/>
</dbReference>
<dbReference type="SUPFAM" id="SSF53474">
    <property type="entry name" value="alpha/beta-Hydrolases"/>
    <property type="match status" value="1"/>
</dbReference>